<proteinExistence type="inferred from homology"/>
<dbReference type="Gene3D" id="3.30.70.1950">
    <property type="match status" value="1"/>
</dbReference>
<dbReference type="InterPro" id="IPR008681">
    <property type="entry name" value="Neg-reg_MecA"/>
</dbReference>
<dbReference type="RefSeq" id="WP_128522518.1">
    <property type="nucleotide sequence ID" value="NZ_CANLVY010000004.1"/>
</dbReference>
<dbReference type="PANTHER" id="PTHR39161:SF2">
    <property type="entry name" value="ADAPTER PROTEIN MECA 2"/>
    <property type="match status" value="1"/>
</dbReference>
<evidence type="ECO:0000313" key="4">
    <source>
        <dbReference type="Proteomes" id="UP000287756"/>
    </source>
</evidence>
<dbReference type="KEGG" id="hli:HLI_00340"/>
<dbReference type="PIRSF" id="PIRSF029008">
    <property type="entry name" value="MecA"/>
    <property type="match status" value="1"/>
</dbReference>
<dbReference type="OrthoDB" id="2085234at2"/>
<accession>A0A410M7S4</accession>
<organism evidence="3 4">
    <name type="scientific">Halobacillus litoralis</name>
    <dbReference type="NCBI Taxonomy" id="45668"/>
    <lineage>
        <taxon>Bacteria</taxon>
        <taxon>Bacillati</taxon>
        <taxon>Bacillota</taxon>
        <taxon>Bacilli</taxon>
        <taxon>Bacillales</taxon>
        <taxon>Bacillaceae</taxon>
        <taxon>Halobacillus</taxon>
    </lineage>
</organism>
<sequence length="193" mass="22472">MRVERMTNEKFKIFLTFDDLLDRGLSREELWNDLPRVHRIFSDMMYEAGIELGVELTGVLLVQVYLLQAQGMLVVVTKTEPDDLEEDEDYIEMKVTLDESKEMMFSFADFEDVIGAGIQLYQLDVIGGSVYYYDEDYYMLIRDEDILHLDQDQVIALLSEFACATAATSHRLIEYGKEIMDSHACETIYRHFS</sequence>
<dbReference type="Pfam" id="PF05389">
    <property type="entry name" value="MecA"/>
    <property type="match status" value="1"/>
</dbReference>
<evidence type="ECO:0000256" key="1">
    <source>
        <dbReference type="ARBA" id="ARBA00005397"/>
    </source>
</evidence>
<name>A0A410M7S4_9BACI</name>
<reference evidence="3 4" key="1">
    <citation type="submission" date="2018-01" db="EMBL/GenBank/DDBJ databases">
        <title>The whole genome sequencing and assembly of Halobacillus litoralis ERB031 strain.</title>
        <authorList>
            <person name="Lee S.-J."/>
            <person name="Park M.-K."/>
            <person name="Kim J.-Y."/>
            <person name="Lee Y.-J."/>
            <person name="Yi H."/>
            <person name="Bahn Y.-S."/>
            <person name="Kim J.F."/>
            <person name="Lee D.-W."/>
        </authorList>
    </citation>
    <scope>NUCLEOTIDE SEQUENCE [LARGE SCALE GENOMIC DNA]</scope>
    <source>
        <strain evidence="3 4">ERB 031</strain>
    </source>
</reference>
<gene>
    <name evidence="3" type="ORF">HLI_00340</name>
</gene>
<evidence type="ECO:0000256" key="2">
    <source>
        <dbReference type="ARBA" id="ARBA00011738"/>
    </source>
</evidence>
<dbReference type="NCBIfam" id="NF002781">
    <property type="entry name" value="PRK02899.1"/>
    <property type="match status" value="1"/>
</dbReference>
<comment type="similarity">
    <text evidence="1">Belongs to the MecA family.</text>
</comment>
<comment type="subunit">
    <text evidence="2">Homodimer.</text>
</comment>
<evidence type="ECO:0000313" key="3">
    <source>
        <dbReference type="EMBL" id="QAS50754.1"/>
    </source>
</evidence>
<dbReference type="Proteomes" id="UP000287756">
    <property type="component" value="Chromosome"/>
</dbReference>
<dbReference type="AlphaFoldDB" id="A0A410M7S4"/>
<protein>
    <submittedName>
        <fullName evidence="3">Adapter protein mecA</fullName>
    </submittedName>
</protein>
<dbReference type="PANTHER" id="PTHR39161">
    <property type="entry name" value="ADAPTER PROTEIN MECA"/>
    <property type="match status" value="1"/>
</dbReference>
<dbReference type="InterPro" id="IPR038471">
    <property type="entry name" value="MecA_C_sf"/>
</dbReference>
<dbReference type="EMBL" id="CP026118">
    <property type="protein sequence ID" value="QAS50754.1"/>
    <property type="molecule type" value="Genomic_DNA"/>
</dbReference>